<comment type="caution">
    <text evidence="1">The sequence shown here is derived from an EMBL/GenBank/DDBJ whole genome shotgun (WGS) entry which is preliminary data.</text>
</comment>
<proteinExistence type="predicted"/>
<evidence type="ECO:0000313" key="1">
    <source>
        <dbReference type="EMBL" id="KAF1693888.1"/>
    </source>
</evidence>
<accession>A0ABQ6Z634</accession>
<dbReference type="EMBL" id="PDWN01000010">
    <property type="protein sequence ID" value="KAF1693888.1"/>
    <property type="molecule type" value="Genomic_DNA"/>
</dbReference>
<evidence type="ECO:0000313" key="2">
    <source>
        <dbReference type="Proteomes" id="UP000788419"/>
    </source>
</evidence>
<keyword evidence="2" id="KW-1185">Reference proteome</keyword>
<organism evidence="1 2">
    <name type="scientific">Pseudoxanthomonas daejeonensis</name>
    <dbReference type="NCBI Taxonomy" id="266062"/>
    <lineage>
        <taxon>Bacteria</taxon>
        <taxon>Pseudomonadati</taxon>
        <taxon>Pseudomonadota</taxon>
        <taxon>Gammaproteobacteria</taxon>
        <taxon>Lysobacterales</taxon>
        <taxon>Lysobacteraceae</taxon>
        <taxon>Pseudoxanthomonas</taxon>
    </lineage>
</organism>
<sequence length="127" mass="13197">MARTSGTQAPHSSLQARLLASLQAGDVDSALRAGLMEYAASEDAMDAPIRTMQQQLHTAWAARERYRARELRLARRAAERDERRAPSAAGVAAAVAPAPAAAKQALPAAAAAALARARARAAGRGDG</sequence>
<dbReference type="RefSeq" id="WP_238390371.1">
    <property type="nucleotide sequence ID" value="NZ_CP093331.1"/>
</dbReference>
<reference evidence="1 2" key="1">
    <citation type="submission" date="2017-10" db="EMBL/GenBank/DDBJ databases">
        <title>Whole genome sequencing of members of genus Pseudoxanthomonas.</title>
        <authorList>
            <person name="Kumar S."/>
            <person name="Bansal K."/>
            <person name="Kaur A."/>
            <person name="Patil P."/>
            <person name="Sharma S."/>
            <person name="Patil P.B."/>
        </authorList>
    </citation>
    <scope>NUCLEOTIDE SEQUENCE [LARGE SCALE GENOMIC DNA]</scope>
    <source>
        <strain evidence="1 2">DSM 17801</strain>
    </source>
</reference>
<protein>
    <submittedName>
        <fullName evidence="1">Uncharacterized protein</fullName>
    </submittedName>
</protein>
<name>A0ABQ6Z634_9GAMM</name>
<gene>
    <name evidence="1" type="ORF">CSC65_11475</name>
</gene>
<dbReference type="Proteomes" id="UP000788419">
    <property type="component" value="Unassembled WGS sequence"/>
</dbReference>